<protein>
    <recommendedName>
        <fullName evidence="1">DUF1638 domain-containing protein</fullName>
    </recommendedName>
</protein>
<dbReference type="InterPro" id="IPR012437">
    <property type="entry name" value="DUF1638"/>
</dbReference>
<sequence>MNGNGQTLLICCGATAREITVPIDGNGLDYMKVEGLPASLHNRPKFIPERVHKKIRANRDGFERILVLYSDCGTGGQLQKVLDEEGVQGLGGTHCYEMYAGATAFAAITEDEVCCFFLTDYLTQHFERLVIQGLSLDRHPELRDSYFANYQKVVSLAQRDEPALHDLAASAAGRLGLDL</sequence>
<feature type="domain" description="DUF1638" evidence="1">
    <location>
        <begin position="36"/>
        <end position="178"/>
    </location>
</feature>
<dbReference type="EMBL" id="UINC01089805">
    <property type="protein sequence ID" value="SVC41185.1"/>
    <property type="molecule type" value="Genomic_DNA"/>
</dbReference>
<dbReference type="Pfam" id="PF07796">
    <property type="entry name" value="DUF1638"/>
    <property type="match status" value="1"/>
</dbReference>
<proteinExistence type="predicted"/>
<accession>A0A382LZT0</accession>
<organism evidence="2">
    <name type="scientific">marine metagenome</name>
    <dbReference type="NCBI Taxonomy" id="408172"/>
    <lineage>
        <taxon>unclassified sequences</taxon>
        <taxon>metagenomes</taxon>
        <taxon>ecological metagenomes</taxon>
    </lineage>
</organism>
<evidence type="ECO:0000313" key="2">
    <source>
        <dbReference type="EMBL" id="SVC41185.1"/>
    </source>
</evidence>
<evidence type="ECO:0000259" key="1">
    <source>
        <dbReference type="Pfam" id="PF07796"/>
    </source>
</evidence>
<name>A0A382LZT0_9ZZZZ</name>
<reference evidence="2" key="1">
    <citation type="submission" date="2018-05" db="EMBL/GenBank/DDBJ databases">
        <authorList>
            <person name="Lanie J.A."/>
            <person name="Ng W.-L."/>
            <person name="Kazmierczak K.M."/>
            <person name="Andrzejewski T.M."/>
            <person name="Davidsen T.M."/>
            <person name="Wayne K.J."/>
            <person name="Tettelin H."/>
            <person name="Glass J.I."/>
            <person name="Rusch D."/>
            <person name="Podicherti R."/>
            <person name="Tsui H.-C.T."/>
            <person name="Winkler M.E."/>
        </authorList>
    </citation>
    <scope>NUCLEOTIDE SEQUENCE</scope>
</reference>
<gene>
    <name evidence="2" type="ORF">METZ01_LOCUS294039</name>
</gene>
<dbReference type="AlphaFoldDB" id="A0A382LZT0"/>
<feature type="non-terminal residue" evidence="2">
    <location>
        <position position="1"/>
    </location>
</feature>
<feature type="non-terminal residue" evidence="2">
    <location>
        <position position="179"/>
    </location>
</feature>